<comment type="caution">
    <text evidence="1">The sequence shown here is derived from an EMBL/GenBank/DDBJ whole genome shotgun (WGS) entry which is preliminary data.</text>
</comment>
<name>A0A8H7D6Y0_9AGAR</name>
<proteinExistence type="predicted"/>
<evidence type="ECO:0000313" key="2">
    <source>
        <dbReference type="Proteomes" id="UP000623467"/>
    </source>
</evidence>
<gene>
    <name evidence="1" type="ORF">MSAN_01143900</name>
</gene>
<dbReference type="EMBL" id="JACAZH010000008">
    <property type="protein sequence ID" value="KAF7361121.1"/>
    <property type="molecule type" value="Genomic_DNA"/>
</dbReference>
<dbReference type="Proteomes" id="UP000623467">
    <property type="component" value="Unassembled WGS sequence"/>
</dbReference>
<evidence type="ECO:0000313" key="1">
    <source>
        <dbReference type="EMBL" id="KAF7361121.1"/>
    </source>
</evidence>
<sequence>MPSYEYIYAELIFRTTGKYAAWDPEIPMKVGDYGRITRGSRGLAFWRRNGTFVREGNIYTDGMVDGLGIPAPVEYGADSEGETWVTCSEITTVDLSLSAGGVYPPLGLGQLQAGASFKCASGRGAMLVMKNTAITAIEHPDVLRRLLADPRIAQGMVVVSEVHSCSSYARLLTTNRGDSISLGLHVEPSVPGIPTAALEARWEIENVGAQNIKFQVNKNGERTFYPLFRLVSLSERRNVYESLLMKLGKITSTAGAIHFG</sequence>
<dbReference type="OrthoDB" id="3343770at2759"/>
<protein>
    <submittedName>
        <fullName evidence="1">Uncharacterized protein</fullName>
    </submittedName>
</protein>
<organism evidence="1 2">
    <name type="scientific">Mycena sanguinolenta</name>
    <dbReference type="NCBI Taxonomy" id="230812"/>
    <lineage>
        <taxon>Eukaryota</taxon>
        <taxon>Fungi</taxon>
        <taxon>Dikarya</taxon>
        <taxon>Basidiomycota</taxon>
        <taxon>Agaricomycotina</taxon>
        <taxon>Agaricomycetes</taxon>
        <taxon>Agaricomycetidae</taxon>
        <taxon>Agaricales</taxon>
        <taxon>Marasmiineae</taxon>
        <taxon>Mycenaceae</taxon>
        <taxon>Mycena</taxon>
    </lineage>
</organism>
<keyword evidence="2" id="KW-1185">Reference proteome</keyword>
<accession>A0A8H7D6Y0</accession>
<reference evidence="1" key="1">
    <citation type="submission" date="2020-05" db="EMBL/GenBank/DDBJ databases">
        <title>Mycena genomes resolve the evolution of fungal bioluminescence.</title>
        <authorList>
            <person name="Tsai I.J."/>
        </authorList>
    </citation>
    <scope>NUCLEOTIDE SEQUENCE</scope>
    <source>
        <strain evidence="1">160909Yilan</strain>
    </source>
</reference>
<dbReference type="AlphaFoldDB" id="A0A8H7D6Y0"/>